<dbReference type="Gene3D" id="1.10.260.40">
    <property type="entry name" value="lambda repressor-like DNA-binding domains"/>
    <property type="match status" value="1"/>
</dbReference>
<dbReference type="InterPro" id="IPR001387">
    <property type="entry name" value="Cro/C1-type_HTH"/>
</dbReference>
<name>A0A391P8Z1_9FIRM</name>
<protein>
    <recommendedName>
        <fullName evidence="1">HTH cro/C1-type domain-containing protein</fullName>
    </recommendedName>
</protein>
<keyword evidence="3" id="KW-1185">Reference proteome</keyword>
<dbReference type="InterPro" id="IPR010982">
    <property type="entry name" value="Lambda_DNA-bd_dom_sf"/>
</dbReference>
<feature type="domain" description="HTH cro/C1-type" evidence="1">
    <location>
        <begin position="8"/>
        <end position="63"/>
    </location>
</feature>
<comment type="caution">
    <text evidence="2">The sequence shown here is derived from an EMBL/GenBank/DDBJ whole genome shotgun (WGS) entry which is preliminary data.</text>
</comment>
<dbReference type="SMART" id="SM00530">
    <property type="entry name" value="HTH_XRE"/>
    <property type="match status" value="1"/>
</dbReference>
<dbReference type="Proteomes" id="UP000265643">
    <property type="component" value="Unassembled WGS sequence"/>
</dbReference>
<evidence type="ECO:0000313" key="2">
    <source>
        <dbReference type="EMBL" id="GCA66053.1"/>
    </source>
</evidence>
<dbReference type="PROSITE" id="PS50943">
    <property type="entry name" value="HTH_CROC1"/>
    <property type="match status" value="1"/>
</dbReference>
<dbReference type="GO" id="GO:0003677">
    <property type="term" value="F:DNA binding"/>
    <property type="evidence" value="ECO:0007669"/>
    <property type="project" value="InterPro"/>
</dbReference>
<dbReference type="SUPFAM" id="SSF47413">
    <property type="entry name" value="lambda repressor-like DNA-binding domains"/>
    <property type="match status" value="1"/>
</dbReference>
<accession>A0A391P8Z1</accession>
<sequence>MDQRAKLLRNLMEEQNMKVSDIVKRSGLPYSTVKAILERGAEKAGYVNVCKICNALGISADELERMVADQNYEPTTLAAHFDGDDYTEDELDEIKQFAQFVKNRKQS</sequence>
<dbReference type="RefSeq" id="WP_119297453.1">
    <property type="nucleotide sequence ID" value="NZ_BHGK01000001.1"/>
</dbReference>
<proteinExistence type="predicted"/>
<dbReference type="Pfam" id="PF13443">
    <property type="entry name" value="HTH_26"/>
    <property type="match status" value="1"/>
</dbReference>
<dbReference type="AlphaFoldDB" id="A0A391P8Z1"/>
<organism evidence="2 3">
    <name type="scientific">Mediterraneibacter butyricigenes</name>
    <dbReference type="NCBI Taxonomy" id="2316025"/>
    <lineage>
        <taxon>Bacteria</taxon>
        <taxon>Bacillati</taxon>
        <taxon>Bacillota</taxon>
        <taxon>Clostridia</taxon>
        <taxon>Lachnospirales</taxon>
        <taxon>Lachnospiraceae</taxon>
        <taxon>Mediterraneibacter</taxon>
    </lineage>
</organism>
<reference evidence="3" key="1">
    <citation type="submission" date="2018-09" db="EMBL/GenBank/DDBJ databases">
        <title>Draft Genome Sequence of Mediterraneibacter sp. KCTC 15684.</title>
        <authorList>
            <person name="Kim J.S."/>
            <person name="Han K.I."/>
            <person name="Suh M.K."/>
            <person name="Lee K.C."/>
            <person name="Eom M.K."/>
            <person name="Lee J.H."/>
            <person name="Park S.H."/>
            <person name="Kang S.W."/>
            <person name="Park J.E."/>
            <person name="Oh B.S."/>
            <person name="Yu S.Y."/>
            <person name="Choi S.H."/>
            <person name="Lee D.H."/>
            <person name="Yoon H."/>
            <person name="Kim B."/>
            <person name="Yang S.J."/>
            <person name="Lee J.S."/>
        </authorList>
    </citation>
    <scope>NUCLEOTIDE SEQUENCE [LARGE SCALE GENOMIC DNA]</scope>
    <source>
        <strain evidence="3">KCTC 15684</strain>
    </source>
</reference>
<evidence type="ECO:0000259" key="1">
    <source>
        <dbReference type="PROSITE" id="PS50943"/>
    </source>
</evidence>
<dbReference type="EMBL" id="BHGK01000001">
    <property type="protein sequence ID" value="GCA66053.1"/>
    <property type="molecule type" value="Genomic_DNA"/>
</dbReference>
<gene>
    <name evidence="2" type="ORF">KGMB01110_04890</name>
</gene>
<evidence type="ECO:0000313" key="3">
    <source>
        <dbReference type="Proteomes" id="UP000265643"/>
    </source>
</evidence>
<dbReference type="CDD" id="cd00093">
    <property type="entry name" value="HTH_XRE"/>
    <property type="match status" value="1"/>
</dbReference>